<organism evidence="1 2">
    <name type="scientific">Mytilus galloprovincialis</name>
    <name type="common">Mediterranean mussel</name>
    <dbReference type="NCBI Taxonomy" id="29158"/>
    <lineage>
        <taxon>Eukaryota</taxon>
        <taxon>Metazoa</taxon>
        <taxon>Spiralia</taxon>
        <taxon>Lophotrochozoa</taxon>
        <taxon>Mollusca</taxon>
        <taxon>Bivalvia</taxon>
        <taxon>Autobranchia</taxon>
        <taxon>Pteriomorphia</taxon>
        <taxon>Mytilida</taxon>
        <taxon>Mytiloidea</taxon>
        <taxon>Mytilidae</taxon>
        <taxon>Mytilinae</taxon>
        <taxon>Mytilus</taxon>
    </lineage>
</organism>
<dbReference type="Proteomes" id="UP000596742">
    <property type="component" value="Unassembled WGS sequence"/>
</dbReference>
<proteinExistence type="predicted"/>
<gene>
    <name evidence="1" type="ORF">MGAL_10B054239</name>
</gene>
<reference evidence="1" key="1">
    <citation type="submission" date="2018-11" db="EMBL/GenBank/DDBJ databases">
        <authorList>
            <person name="Alioto T."/>
            <person name="Alioto T."/>
        </authorList>
    </citation>
    <scope>NUCLEOTIDE SEQUENCE</scope>
</reference>
<keyword evidence="2" id="KW-1185">Reference proteome</keyword>
<evidence type="ECO:0000313" key="2">
    <source>
        <dbReference type="Proteomes" id="UP000596742"/>
    </source>
</evidence>
<name>A0A8B6D2G2_MYTGA</name>
<dbReference type="AlphaFoldDB" id="A0A8B6D2G2"/>
<evidence type="ECO:0000313" key="1">
    <source>
        <dbReference type="EMBL" id="VDI12578.1"/>
    </source>
</evidence>
<sequence length="226" mass="26037">MNVHEPMHAVQFRTQAEQQIFRDAQASKQMVYEVYTNVVGTLEEFESRIADKTTSQLQRSMGIKPEFEVRTNNEIKRQLETQIFLLQHQLHTCDSSIRSEVKKDLQDRTIQWIGHREEARVPTNDADIFAGKLFEILSKGSTSHPAEFLQSPGSIPNIGTGHIQQVLNAQHKVKMFDEKFRESANKVAIIPEVRHCVDPYKGAKRLRKVNPDADLYLPKKKEDSIR</sequence>
<comment type="caution">
    <text evidence="1">The sequence shown here is derived from an EMBL/GenBank/DDBJ whole genome shotgun (WGS) entry which is preliminary data.</text>
</comment>
<protein>
    <submittedName>
        <fullName evidence="1">Uncharacterized protein</fullName>
    </submittedName>
</protein>
<dbReference type="EMBL" id="UYJE01002655">
    <property type="protein sequence ID" value="VDI12578.1"/>
    <property type="molecule type" value="Genomic_DNA"/>
</dbReference>
<accession>A0A8B6D2G2</accession>
<dbReference type="OrthoDB" id="5988260at2759"/>